<dbReference type="GO" id="GO:0008168">
    <property type="term" value="F:methyltransferase activity"/>
    <property type="evidence" value="ECO:0007669"/>
    <property type="project" value="UniProtKB-KW"/>
</dbReference>
<feature type="domain" description="PhnB-like" evidence="1">
    <location>
        <begin position="4"/>
        <end position="118"/>
    </location>
</feature>
<dbReference type="InterPro" id="IPR029068">
    <property type="entry name" value="Glyas_Bleomycin-R_OHBP_Dase"/>
</dbReference>
<dbReference type="SUPFAM" id="SSF54593">
    <property type="entry name" value="Glyoxalase/Bleomycin resistance protein/Dihydroxybiphenyl dioxygenase"/>
    <property type="match status" value="1"/>
</dbReference>
<evidence type="ECO:0000313" key="3">
    <source>
        <dbReference type="Proteomes" id="UP000009877"/>
    </source>
</evidence>
<gene>
    <name evidence="2" type="ORF">C884_00942</name>
</gene>
<dbReference type="PANTHER" id="PTHR33990">
    <property type="entry name" value="PROTEIN YJDN-RELATED"/>
    <property type="match status" value="1"/>
</dbReference>
<dbReference type="Gene3D" id="3.30.530.20">
    <property type="match status" value="1"/>
</dbReference>
<sequence length="316" mass="35537">MPSVQTDLWFDTQALEAAEYWTSLVPGSRILEVFHDHGGNPFTVGEGSVLYVQFELGGQRYGAVNGGPHFQLDESVSLSLMCDDQAEVDRYWEELTREGSESMCGWCKDRYGMSWQIVPQEMMRLQADSDPVAARRSTQAMLAMHRLDVQTLRRIALRTEDQDRMPAPAPEQGRVPNHIEGAVRISAPAHEAWELISRPGWWVNDGRIREHEITSDGDRHTVTDPVHGTFALTVEDRLDGEFIAYRWEGFEGSDDPRTLTQFWVDPLDDGSCMVRMLESGFRDGGASDAALRPTYDDQAGGWCLELRALRSALDGS</sequence>
<evidence type="ECO:0000259" key="1">
    <source>
        <dbReference type="Pfam" id="PF06983"/>
    </source>
</evidence>
<dbReference type="InterPro" id="IPR028973">
    <property type="entry name" value="PhnB-like"/>
</dbReference>
<name>M2XA38_9MICC</name>
<dbReference type="InterPro" id="IPR023393">
    <property type="entry name" value="START-like_dom_sf"/>
</dbReference>
<dbReference type="PANTHER" id="PTHR33990:SF2">
    <property type="entry name" value="PHNB-LIKE DOMAIN-CONTAINING PROTEIN"/>
    <property type="match status" value="1"/>
</dbReference>
<protein>
    <submittedName>
        <fullName evidence="2">3-demethylubiquinone-9 3-methyltransferase</fullName>
    </submittedName>
</protein>
<dbReference type="Pfam" id="PF06983">
    <property type="entry name" value="3-dmu-9_3-mt"/>
    <property type="match status" value="1"/>
</dbReference>
<reference evidence="2 3" key="1">
    <citation type="journal article" date="2014" name="Genome Announc.">
        <title>Draft Genome Sequence of Kocuria palustris PEL.</title>
        <authorList>
            <person name="Sharma G."/>
            <person name="Khatri I."/>
            <person name="Subramanian S."/>
        </authorList>
    </citation>
    <scope>NUCLEOTIDE SEQUENCE [LARGE SCALE GENOMIC DNA]</scope>
    <source>
        <strain evidence="2 3">PEL</strain>
    </source>
</reference>
<keyword evidence="3" id="KW-1185">Reference proteome</keyword>
<evidence type="ECO:0000313" key="2">
    <source>
        <dbReference type="EMBL" id="EME35941.1"/>
    </source>
</evidence>
<organism evidence="2 3">
    <name type="scientific">Kocuria palustris PEL</name>
    <dbReference type="NCBI Taxonomy" id="1236550"/>
    <lineage>
        <taxon>Bacteria</taxon>
        <taxon>Bacillati</taxon>
        <taxon>Actinomycetota</taxon>
        <taxon>Actinomycetes</taxon>
        <taxon>Micrococcales</taxon>
        <taxon>Micrococcaceae</taxon>
        <taxon>Kocuria</taxon>
    </lineage>
</organism>
<proteinExistence type="predicted"/>
<dbReference type="EMBL" id="ANHZ02000019">
    <property type="protein sequence ID" value="EME35941.1"/>
    <property type="molecule type" value="Genomic_DNA"/>
</dbReference>
<dbReference type="CDD" id="cd06588">
    <property type="entry name" value="PhnB_like"/>
    <property type="match status" value="1"/>
</dbReference>
<dbReference type="Proteomes" id="UP000009877">
    <property type="component" value="Unassembled WGS sequence"/>
</dbReference>
<dbReference type="Gene3D" id="3.10.180.10">
    <property type="entry name" value="2,3-Dihydroxybiphenyl 1,2-Dioxygenase, domain 1"/>
    <property type="match status" value="1"/>
</dbReference>
<comment type="caution">
    <text evidence="2">The sequence shown here is derived from an EMBL/GenBank/DDBJ whole genome shotgun (WGS) entry which is preliminary data.</text>
</comment>
<dbReference type="RefSeq" id="WP_006215371.1">
    <property type="nucleotide sequence ID" value="NZ_ANHZ02000019.1"/>
</dbReference>
<dbReference type="GO" id="GO:0032259">
    <property type="term" value="P:methylation"/>
    <property type="evidence" value="ECO:0007669"/>
    <property type="project" value="UniProtKB-KW"/>
</dbReference>
<dbReference type="AlphaFoldDB" id="M2XA38"/>
<accession>M2XA38</accession>
<dbReference type="SUPFAM" id="SSF55961">
    <property type="entry name" value="Bet v1-like"/>
    <property type="match status" value="1"/>
</dbReference>